<accession>A0A8H7ZMT3</accession>
<organism evidence="2 3">
    <name type="scientific">Olpidium bornovanus</name>
    <dbReference type="NCBI Taxonomy" id="278681"/>
    <lineage>
        <taxon>Eukaryota</taxon>
        <taxon>Fungi</taxon>
        <taxon>Fungi incertae sedis</taxon>
        <taxon>Olpidiomycota</taxon>
        <taxon>Olpidiomycotina</taxon>
        <taxon>Olpidiomycetes</taxon>
        <taxon>Olpidiales</taxon>
        <taxon>Olpidiaceae</taxon>
        <taxon>Olpidium</taxon>
    </lineage>
</organism>
<feature type="non-terminal residue" evidence="2">
    <location>
        <position position="1"/>
    </location>
</feature>
<dbReference type="GO" id="GO:0005737">
    <property type="term" value="C:cytoplasm"/>
    <property type="evidence" value="ECO:0007669"/>
    <property type="project" value="TreeGrafter"/>
</dbReference>
<keyword evidence="3" id="KW-1185">Reference proteome</keyword>
<reference evidence="2 3" key="1">
    <citation type="journal article" name="Sci. Rep.">
        <title>Genome-scale phylogenetic analyses confirm Olpidium as the closest living zoosporic fungus to the non-flagellated, terrestrial fungi.</title>
        <authorList>
            <person name="Chang Y."/>
            <person name="Rochon D."/>
            <person name="Sekimoto S."/>
            <person name="Wang Y."/>
            <person name="Chovatia M."/>
            <person name="Sandor L."/>
            <person name="Salamov A."/>
            <person name="Grigoriev I.V."/>
            <person name="Stajich J.E."/>
            <person name="Spatafora J.W."/>
        </authorList>
    </citation>
    <scope>NUCLEOTIDE SEQUENCE [LARGE SCALE GENOMIC DNA]</scope>
    <source>
        <strain evidence="2">S191</strain>
    </source>
</reference>
<dbReference type="OrthoDB" id="10251113at2759"/>
<dbReference type="Proteomes" id="UP000673691">
    <property type="component" value="Unassembled WGS sequence"/>
</dbReference>
<dbReference type="PANTHER" id="PTHR31913">
    <property type="entry name" value="VACUOLAR IMPORT AND DEGRADATION PROTEIN 27"/>
    <property type="match status" value="1"/>
</dbReference>
<evidence type="ECO:0000259" key="1">
    <source>
        <dbReference type="Pfam" id="PF17748"/>
    </source>
</evidence>
<feature type="non-terminal residue" evidence="2">
    <location>
        <position position="162"/>
    </location>
</feature>
<gene>
    <name evidence="2" type="ORF">BJ554DRAFT_4380</name>
</gene>
<name>A0A8H7ZMT3_9FUNG</name>
<dbReference type="InterPro" id="IPR040458">
    <property type="entry name" value="Vid27"/>
</dbReference>
<protein>
    <submittedName>
        <fullName evidence="2">VID27 cytoplasmic protein-domain-containing protein</fullName>
    </submittedName>
</protein>
<feature type="domain" description="Vid27 N-terminal" evidence="1">
    <location>
        <begin position="1"/>
        <end position="145"/>
    </location>
</feature>
<sequence>DIVQIPSGAFFLVRLEGPRENRECIFKDANATIRRTGTEFQYQLVITRVYDEGEEDLEDEEDEVQDEKTFLIGEELKLHRDHVENCVSFVWSGFDDDTETQYEFVCDINTTAHLANTFELTLLQCLYERKYRRSHFGGTEEEIRALEYKCVPPRPFPLDRLR</sequence>
<dbReference type="AlphaFoldDB" id="A0A8H7ZMT3"/>
<dbReference type="EMBL" id="JAEFCI010012445">
    <property type="protein sequence ID" value="KAG5455997.1"/>
    <property type="molecule type" value="Genomic_DNA"/>
</dbReference>
<dbReference type="GO" id="GO:0005634">
    <property type="term" value="C:nucleus"/>
    <property type="evidence" value="ECO:0007669"/>
    <property type="project" value="TreeGrafter"/>
</dbReference>
<proteinExistence type="predicted"/>
<dbReference type="PANTHER" id="PTHR31913:SF0">
    <property type="entry name" value="VACUOLAR IMPORT AND DEGRADATION PROTEIN 27"/>
    <property type="match status" value="1"/>
</dbReference>
<evidence type="ECO:0000313" key="3">
    <source>
        <dbReference type="Proteomes" id="UP000673691"/>
    </source>
</evidence>
<evidence type="ECO:0000313" key="2">
    <source>
        <dbReference type="EMBL" id="KAG5455997.1"/>
    </source>
</evidence>
<dbReference type="Pfam" id="PF17748">
    <property type="entry name" value="VID27_N"/>
    <property type="match status" value="1"/>
</dbReference>
<comment type="caution">
    <text evidence="2">The sequence shown here is derived from an EMBL/GenBank/DDBJ whole genome shotgun (WGS) entry which is preliminary data.</text>
</comment>
<dbReference type="InterPro" id="IPR040979">
    <property type="entry name" value="Vid27_N"/>
</dbReference>